<dbReference type="AlphaFoldDB" id="A0A8J3FYT4"/>
<accession>A0A8J3FYT4</accession>
<reference evidence="1" key="2">
    <citation type="submission" date="2020-09" db="EMBL/GenBank/DDBJ databases">
        <authorList>
            <person name="Sun Q."/>
            <person name="Kim S."/>
        </authorList>
    </citation>
    <scope>NUCLEOTIDE SEQUENCE</scope>
    <source>
        <strain evidence="1">KCTC 32501</strain>
    </source>
</reference>
<dbReference type="Proteomes" id="UP000614287">
    <property type="component" value="Unassembled WGS sequence"/>
</dbReference>
<proteinExistence type="predicted"/>
<dbReference type="RefSeq" id="WP_189493458.1">
    <property type="nucleotide sequence ID" value="NZ_BMZG01000008.1"/>
</dbReference>
<reference evidence="1" key="1">
    <citation type="journal article" date="2014" name="Int. J. Syst. Evol. Microbiol.">
        <title>Complete genome sequence of Corynebacterium casei LMG S-19264T (=DSM 44701T), isolated from a smear-ripened cheese.</title>
        <authorList>
            <consortium name="US DOE Joint Genome Institute (JGI-PGF)"/>
            <person name="Walter F."/>
            <person name="Albersmeier A."/>
            <person name="Kalinowski J."/>
            <person name="Ruckert C."/>
        </authorList>
    </citation>
    <scope>NUCLEOTIDE SEQUENCE</scope>
    <source>
        <strain evidence="1">KCTC 32501</strain>
    </source>
</reference>
<dbReference type="PROSITE" id="PS51257">
    <property type="entry name" value="PROKAR_LIPOPROTEIN"/>
    <property type="match status" value="1"/>
</dbReference>
<organism evidence="1 2">
    <name type="scientific">Formosimonas limnophila</name>
    <dbReference type="NCBI Taxonomy" id="1384487"/>
    <lineage>
        <taxon>Bacteria</taxon>
        <taxon>Pseudomonadati</taxon>
        <taxon>Pseudomonadota</taxon>
        <taxon>Betaproteobacteria</taxon>
        <taxon>Burkholderiales</taxon>
        <taxon>Burkholderiaceae</taxon>
        <taxon>Formosimonas</taxon>
    </lineage>
</organism>
<gene>
    <name evidence="1" type="ORF">GCM10009007_16240</name>
</gene>
<comment type="caution">
    <text evidence="1">The sequence shown here is derived from an EMBL/GenBank/DDBJ whole genome shotgun (WGS) entry which is preliminary data.</text>
</comment>
<dbReference type="EMBL" id="BMZG01000008">
    <property type="protein sequence ID" value="GHA75952.1"/>
    <property type="molecule type" value="Genomic_DNA"/>
</dbReference>
<sequence length="145" mass="16504">MKTLITLITAFTLTGCTSLGIGTIHQDAVGKLGKITDKETVINRVIEQNPVFYGGFGYYGYHGSGRWGYDPFYYWPMGYQSTVHEDVFYQYRVLVNKTEKLTLQSPYNLEVGQCVTIWQIPDSNRLPRVDKNPDCQTPINPNTQP</sequence>
<evidence type="ECO:0000313" key="1">
    <source>
        <dbReference type="EMBL" id="GHA75952.1"/>
    </source>
</evidence>
<name>A0A8J3FYT4_9BURK</name>
<evidence type="ECO:0000313" key="2">
    <source>
        <dbReference type="Proteomes" id="UP000614287"/>
    </source>
</evidence>
<protein>
    <submittedName>
        <fullName evidence="1">Uncharacterized protein</fullName>
    </submittedName>
</protein>
<keyword evidence="2" id="KW-1185">Reference proteome</keyword>